<feature type="non-terminal residue" evidence="1">
    <location>
        <position position="94"/>
    </location>
</feature>
<reference evidence="1" key="1">
    <citation type="submission" date="2021-06" db="EMBL/GenBank/DDBJ databases">
        <authorList>
            <person name="Hodson N. C."/>
            <person name="Mongue J. A."/>
            <person name="Jaron S. K."/>
        </authorList>
    </citation>
    <scope>NUCLEOTIDE SEQUENCE</scope>
</reference>
<evidence type="ECO:0000313" key="1">
    <source>
        <dbReference type="EMBL" id="CAG7723068.1"/>
    </source>
</evidence>
<dbReference type="Proteomes" id="UP000708208">
    <property type="component" value="Unassembled WGS sequence"/>
</dbReference>
<comment type="caution">
    <text evidence="1">The sequence shown here is derived from an EMBL/GenBank/DDBJ whole genome shotgun (WGS) entry which is preliminary data.</text>
</comment>
<evidence type="ECO:0000313" key="2">
    <source>
        <dbReference type="Proteomes" id="UP000708208"/>
    </source>
</evidence>
<proteinExistence type="predicted"/>
<organism evidence="1 2">
    <name type="scientific">Allacma fusca</name>
    <dbReference type="NCBI Taxonomy" id="39272"/>
    <lineage>
        <taxon>Eukaryota</taxon>
        <taxon>Metazoa</taxon>
        <taxon>Ecdysozoa</taxon>
        <taxon>Arthropoda</taxon>
        <taxon>Hexapoda</taxon>
        <taxon>Collembola</taxon>
        <taxon>Symphypleona</taxon>
        <taxon>Sminthuridae</taxon>
        <taxon>Allacma</taxon>
    </lineage>
</organism>
<dbReference type="EMBL" id="CAJVCH010095263">
    <property type="protein sequence ID" value="CAG7723068.1"/>
    <property type="molecule type" value="Genomic_DNA"/>
</dbReference>
<keyword evidence="2" id="KW-1185">Reference proteome</keyword>
<protein>
    <submittedName>
        <fullName evidence="1">Uncharacterized protein</fullName>
    </submittedName>
</protein>
<dbReference type="AlphaFoldDB" id="A0A8J2JSQ8"/>
<name>A0A8J2JSQ8_9HEXA</name>
<gene>
    <name evidence="1" type="ORF">AFUS01_LOCUS12174</name>
</gene>
<sequence>RGTFTTVYSLLLDGRENPWGDCARGNLNGNMVQEGGMENQGFWLLVLAGGSRSGGIGRLHGILVKAKDQGVLMESSERNKWRLKKAKSDQIPVG</sequence>
<accession>A0A8J2JSQ8</accession>